<sequence length="390" mass="44506">MNIIIFFIQLASNDPEKALAGALILSALCHNLWTRLTITMYSRVLVKQILEWIPKVRIQNWKAAMNRPVADALYHLSRFAPYMQGSTAHHIITECQRMLYAQNLTVCGQTLILEIFLRFGIPYIFELDISKLHAIIGLGPEFHFFISARNSRVPLRCHVEPRARRAYLDFGNTWFLFLSIYYYRALNVIDMQHNHRKANVIGAKRKHQNDYSTSPGAIFSLYLFLIKLWTYVAASNKAGEQLDDSNLFFIPLSTLPSFCIPLDVEEVLCENRREKSPTRLYCIPNTSRLVDFDFLQSICQSEQFPPLCVPLERLRVAWHDLRVQRAPGKGTCTGIAETVPSKNKCDRTVTKSQLNNVVRQLCSGASVDLDALFGTPLYATIPNDGQVSVF</sequence>
<evidence type="ECO:0000313" key="2">
    <source>
        <dbReference type="Proteomes" id="UP000050794"/>
    </source>
</evidence>
<dbReference type="Proteomes" id="UP000050794">
    <property type="component" value="Unassembled WGS sequence"/>
</dbReference>
<reference evidence="3" key="1">
    <citation type="submission" date="2016-06" db="UniProtKB">
        <authorList>
            <consortium name="WormBaseParasite"/>
        </authorList>
    </citation>
    <scope>IDENTIFICATION</scope>
</reference>
<dbReference type="WBParaSite" id="TCNE_0000965501-mRNA-1">
    <property type="protein sequence ID" value="TCNE_0000965501-mRNA-1"/>
    <property type="gene ID" value="TCNE_0000965501"/>
</dbReference>
<dbReference type="AlphaFoldDB" id="A0A183UMD5"/>
<protein>
    <submittedName>
        <fullName evidence="1 3">Uncharacterized protein</fullName>
    </submittedName>
</protein>
<gene>
    <name evidence="1" type="ORF">TCNE_LOCUS9655</name>
</gene>
<keyword evidence="2" id="KW-1185">Reference proteome</keyword>
<evidence type="ECO:0000313" key="3">
    <source>
        <dbReference type="WBParaSite" id="TCNE_0000965501-mRNA-1"/>
    </source>
</evidence>
<evidence type="ECO:0000313" key="1">
    <source>
        <dbReference type="EMBL" id="VDM40976.1"/>
    </source>
</evidence>
<reference evidence="1 2" key="2">
    <citation type="submission" date="2018-11" db="EMBL/GenBank/DDBJ databases">
        <authorList>
            <consortium name="Pathogen Informatics"/>
        </authorList>
    </citation>
    <scope>NUCLEOTIDE SEQUENCE [LARGE SCALE GENOMIC DNA]</scope>
</reference>
<dbReference type="EMBL" id="UYWY01020239">
    <property type="protein sequence ID" value="VDM40976.1"/>
    <property type="molecule type" value="Genomic_DNA"/>
</dbReference>
<proteinExistence type="predicted"/>
<organism evidence="2 3">
    <name type="scientific">Toxocara canis</name>
    <name type="common">Canine roundworm</name>
    <dbReference type="NCBI Taxonomy" id="6265"/>
    <lineage>
        <taxon>Eukaryota</taxon>
        <taxon>Metazoa</taxon>
        <taxon>Ecdysozoa</taxon>
        <taxon>Nematoda</taxon>
        <taxon>Chromadorea</taxon>
        <taxon>Rhabditida</taxon>
        <taxon>Spirurina</taxon>
        <taxon>Ascaridomorpha</taxon>
        <taxon>Ascaridoidea</taxon>
        <taxon>Toxocaridae</taxon>
        <taxon>Toxocara</taxon>
    </lineage>
</organism>
<accession>A0A183UMD5</accession>
<name>A0A183UMD5_TOXCA</name>